<dbReference type="RefSeq" id="WP_187301719.1">
    <property type="nucleotide sequence ID" value="NZ_CBCTON010000002.1"/>
</dbReference>
<dbReference type="EMBL" id="JACRYT010000001">
    <property type="protein sequence ID" value="MBC6678551.1"/>
    <property type="molecule type" value="Genomic_DNA"/>
</dbReference>
<organism evidence="2 3">
    <name type="scientific">Zhenpiania hominis</name>
    <dbReference type="NCBI Taxonomy" id="2763644"/>
    <lineage>
        <taxon>Bacteria</taxon>
        <taxon>Bacillati</taxon>
        <taxon>Bacillota</taxon>
        <taxon>Clostridia</taxon>
        <taxon>Peptostreptococcales</taxon>
        <taxon>Anaerovoracaceae</taxon>
        <taxon>Zhenpiania</taxon>
    </lineage>
</organism>
<keyword evidence="3" id="KW-1185">Reference proteome</keyword>
<comment type="caution">
    <text evidence="2">The sequence shown here is derived from an EMBL/GenBank/DDBJ whole genome shotgun (WGS) entry which is preliminary data.</text>
</comment>
<dbReference type="AlphaFoldDB" id="A0A923SPI8"/>
<dbReference type="Proteomes" id="UP000602647">
    <property type="component" value="Unassembled WGS sequence"/>
</dbReference>
<protein>
    <submittedName>
        <fullName evidence="2">Camelysin metallo-endopeptidase</fullName>
    </submittedName>
</protein>
<sequence length="214" mass="23412">MKKATVFLAVFVMLFAIGGVSAYFTATDEAENRWTVGDVTIELLEEEYDKVPEEERHNITPDKVFTKDPIVRNVGTNDAFVFLEVSVPKANVRTASADGTAQPAAVQELFSYGISEGWTKVTEETSASDKNTYVYAYADSETACSPLKAGGSTPPLFKNQKVTFINILEGQGLEGKTLEIPVHSYGIQTTDLGESDAISPSEVWDILKRQVDSK</sequence>
<proteinExistence type="predicted"/>
<gene>
    <name evidence="2" type="ORF">H9L42_01750</name>
</gene>
<name>A0A923SPI8_9FIRM</name>
<accession>A0A923SPI8</accession>
<dbReference type="InterPro" id="IPR023833">
    <property type="entry name" value="Signal_pept_SipW-depend-type"/>
</dbReference>
<evidence type="ECO:0000313" key="3">
    <source>
        <dbReference type="Proteomes" id="UP000602647"/>
    </source>
</evidence>
<feature type="signal peptide" evidence="1">
    <location>
        <begin position="1"/>
        <end position="22"/>
    </location>
</feature>
<feature type="chain" id="PRO_5036835162" evidence="1">
    <location>
        <begin position="23"/>
        <end position="214"/>
    </location>
</feature>
<evidence type="ECO:0000313" key="2">
    <source>
        <dbReference type="EMBL" id="MBC6678551.1"/>
    </source>
</evidence>
<evidence type="ECO:0000256" key="1">
    <source>
        <dbReference type="SAM" id="SignalP"/>
    </source>
</evidence>
<keyword evidence="1" id="KW-0732">Signal</keyword>
<dbReference type="NCBIfam" id="TIGR04088">
    <property type="entry name" value="cognate_SipW"/>
    <property type="match status" value="1"/>
</dbReference>
<reference evidence="2" key="1">
    <citation type="submission" date="2020-08" db="EMBL/GenBank/DDBJ databases">
        <title>Genome public.</title>
        <authorList>
            <person name="Liu C."/>
            <person name="Sun Q."/>
        </authorList>
    </citation>
    <scope>NUCLEOTIDE SEQUENCE</scope>
    <source>
        <strain evidence="2">BX12</strain>
    </source>
</reference>